<evidence type="ECO:0000256" key="2">
    <source>
        <dbReference type="SAM" id="Phobius"/>
    </source>
</evidence>
<keyword evidence="3" id="KW-0675">Receptor</keyword>
<evidence type="ECO:0000256" key="1">
    <source>
        <dbReference type="SAM" id="MobiDB-lite"/>
    </source>
</evidence>
<name>A0AAD3M9Q7_LATJO</name>
<keyword evidence="2" id="KW-0472">Membrane</keyword>
<reference evidence="3" key="1">
    <citation type="submission" date="2022-08" db="EMBL/GenBank/DDBJ databases">
        <title>Genome sequencing of akame (Lates japonicus).</title>
        <authorList>
            <person name="Hashiguchi Y."/>
            <person name="Takahashi H."/>
        </authorList>
    </citation>
    <scope>NUCLEOTIDE SEQUENCE</scope>
    <source>
        <strain evidence="3">Kochi</strain>
    </source>
</reference>
<dbReference type="AlphaFoldDB" id="A0AAD3M9Q7"/>
<feature type="transmembrane region" description="Helical" evidence="2">
    <location>
        <begin position="38"/>
        <end position="60"/>
    </location>
</feature>
<feature type="transmembrane region" description="Helical" evidence="2">
    <location>
        <begin position="147"/>
        <end position="172"/>
    </location>
</feature>
<keyword evidence="2" id="KW-1133">Transmembrane helix</keyword>
<keyword evidence="4" id="KW-1185">Reference proteome</keyword>
<evidence type="ECO:0000313" key="3">
    <source>
        <dbReference type="EMBL" id="GLD49821.1"/>
    </source>
</evidence>
<protein>
    <submittedName>
        <fullName evidence="3">Receptor-type tyrosine-protein phosphatase C-like protein</fullName>
    </submittedName>
</protein>
<dbReference type="EMBL" id="BRZM01003569">
    <property type="protein sequence ID" value="GLD49821.1"/>
    <property type="molecule type" value="Genomic_DNA"/>
</dbReference>
<sequence>MKLNSSPCGVHYRERTSAHPHRSPAKRDLEDPRGMGRISYMAGLCNVRILLLWVGIISLVNSYSYKAYTIMTGSYRYWIPYYLTTTSQPNYMFWTREHGRVNESKKLSELEPFTDYNCTGQIKDNDGTVIKTTTSVHVYINNDNNKAVIGFLVFSIFLIISVVVAVVVYKLYIKKRRVSRNGVNEGVMLESTAIYMNVPPREWHHKETC</sequence>
<evidence type="ECO:0000313" key="4">
    <source>
        <dbReference type="Proteomes" id="UP001279410"/>
    </source>
</evidence>
<feature type="region of interest" description="Disordered" evidence="1">
    <location>
        <begin position="1"/>
        <end position="30"/>
    </location>
</feature>
<proteinExistence type="predicted"/>
<accession>A0AAD3M9Q7</accession>
<comment type="caution">
    <text evidence="3">The sequence shown here is derived from an EMBL/GenBank/DDBJ whole genome shotgun (WGS) entry which is preliminary data.</text>
</comment>
<dbReference type="Proteomes" id="UP001279410">
    <property type="component" value="Unassembled WGS sequence"/>
</dbReference>
<gene>
    <name evidence="3" type="ORF">AKAME5_002762700</name>
</gene>
<organism evidence="3 4">
    <name type="scientific">Lates japonicus</name>
    <name type="common">Japanese lates</name>
    <dbReference type="NCBI Taxonomy" id="270547"/>
    <lineage>
        <taxon>Eukaryota</taxon>
        <taxon>Metazoa</taxon>
        <taxon>Chordata</taxon>
        <taxon>Craniata</taxon>
        <taxon>Vertebrata</taxon>
        <taxon>Euteleostomi</taxon>
        <taxon>Actinopterygii</taxon>
        <taxon>Neopterygii</taxon>
        <taxon>Teleostei</taxon>
        <taxon>Neoteleostei</taxon>
        <taxon>Acanthomorphata</taxon>
        <taxon>Carangaria</taxon>
        <taxon>Carangaria incertae sedis</taxon>
        <taxon>Centropomidae</taxon>
        <taxon>Lates</taxon>
    </lineage>
</organism>
<keyword evidence="2" id="KW-0812">Transmembrane</keyword>